<feature type="domain" description="MBG" evidence="1">
    <location>
        <begin position="462"/>
        <end position="536"/>
    </location>
</feature>
<keyword evidence="3" id="KW-1185">Reference proteome</keyword>
<gene>
    <name evidence="2" type="ORF">DU478_20605</name>
</gene>
<dbReference type="AlphaFoldDB" id="A0A369TG09"/>
<evidence type="ECO:0000313" key="2">
    <source>
        <dbReference type="EMBL" id="RDD64311.1"/>
    </source>
</evidence>
<organism evidence="2 3">
    <name type="scientific">Thalassococcus profundi</name>
    <dbReference type="NCBI Taxonomy" id="2282382"/>
    <lineage>
        <taxon>Bacteria</taxon>
        <taxon>Pseudomonadati</taxon>
        <taxon>Pseudomonadota</taxon>
        <taxon>Alphaproteobacteria</taxon>
        <taxon>Rhodobacterales</taxon>
        <taxon>Roseobacteraceae</taxon>
        <taxon>Thalassococcus</taxon>
    </lineage>
</organism>
<feature type="domain" description="MBG" evidence="1">
    <location>
        <begin position="377"/>
        <end position="455"/>
    </location>
</feature>
<feature type="domain" description="MBG" evidence="1">
    <location>
        <begin position="207"/>
        <end position="285"/>
    </location>
</feature>
<evidence type="ECO:0000259" key="1">
    <source>
        <dbReference type="Pfam" id="PF18676"/>
    </source>
</evidence>
<feature type="non-terminal residue" evidence="2">
    <location>
        <position position="1"/>
    </location>
</feature>
<dbReference type="RefSeq" id="WP_267897122.1">
    <property type="nucleotide sequence ID" value="NZ_QPMK01000024.1"/>
</dbReference>
<feature type="domain" description="MBG" evidence="1">
    <location>
        <begin position="122"/>
        <end position="200"/>
    </location>
</feature>
<dbReference type="Proteomes" id="UP000253977">
    <property type="component" value="Unassembled WGS sequence"/>
</dbReference>
<dbReference type="InterPro" id="IPR041286">
    <property type="entry name" value="MBG_2"/>
</dbReference>
<accession>A0A369TG09</accession>
<dbReference type="Pfam" id="PF18676">
    <property type="entry name" value="MBG_2"/>
    <property type="match status" value="6"/>
</dbReference>
<comment type="caution">
    <text evidence="2">The sequence shown here is derived from an EMBL/GenBank/DDBJ whole genome shotgun (WGS) entry which is preliminary data.</text>
</comment>
<proteinExistence type="predicted"/>
<name>A0A369TG09_9RHOB</name>
<feature type="domain" description="MBG" evidence="1">
    <location>
        <begin position="37"/>
        <end position="115"/>
    </location>
</feature>
<protein>
    <recommendedName>
        <fullName evidence="1">MBG domain-containing protein</fullName>
    </recommendedName>
</protein>
<sequence>VAGSPYAITAAAAEGTGLGNYAITYDTGSFDVTPAPLTITPDDQSKTYGELFAFDGTEFVATGLLFSDAVTSLSLTSAGAAADAPVAGSPYAITGSAAEGSGLGNYAITYDTGSFDVAPAPLTITPDDQSKTYGELFTFDGTEFVATGLLFSDAVTSLALTSAGAAADATVAGSPYAITGSAAEGTGLGNYAIAYDTGALDVTPAPLTITPDDQSKTYGELFAFDGTEFVATGLLFSDAVTSLALTSAGAAADATVAGSPYAITGSAAEGTGLGNYAITYDTGSFDVTPAPLTITPDDQSKTYGELFTFDGTEFVATGLLFSDAVTSLSLTSAGAAADASVAGSPYAITAAAAEGTGLGNYAITYDTGSFDVTPAPLTITPDDQSKTYGELFTFDGTEFVATGLRLSDTVVSVDLASAGAAADAPVAGSPYAITGAGAAGTGLNNYTITYNTGDLDVAPAPLTITPDNIRKVFGELYVFDGTEFTATGLLFSDVVTSLTLASAGAAADAPVAGSPYAITASNPVGTGLGNYVITLNPPAADGGLTVTPPTPAQDVPTPEPDIGAPPNPADELGLILAGFGTEEAARTLNAVLGFAATLEVAADACSQNLADTDRYLACLSDALDDFANELDAISTQLPPGMEDVAQIVRTARVRTDAARARAASRLAGATTDAERSAIRRDALNEARAAVGTAASEIRKAISFARAEDPELAALQTATVTTVAAAVDSVGIKLSRAVGL</sequence>
<dbReference type="EMBL" id="QPMK01000024">
    <property type="protein sequence ID" value="RDD64311.1"/>
    <property type="molecule type" value="Genomic_DNA"/>
</dbReference>
<evidence type="ECO:0000313" key="3">
    <source>
        <dbReference type="Proteomes" id="UP000253977"/>
    </source>
</evidence>
<feature type="domain" description="MBG" evidence="1">
    <location>
        <begin position="292"/>
        <end position="370"/>
    </location>
</feature>
<reference evidence="2 3" key="1">
    <citation type="submission" date="2018-07" db="EMBL/GenBank/DDBJ databases">
        <title>Thalassococcus profundi sp. nov., a marine bacterium isolated from deep seawater of Okinawa Trough.</title>
        <authorList>
            <person name="Yu M."/>
        </authorList>
    </citation>
    <scope>NUCLEOTIDE SEQUENCE [LARGE SCALE GENOMIC DNA]</scope>
    <source>
        <strain evidence="2 3">WRAS1</strain>
    </source>
</reference>